<name>G8TUD2_SULAD</name>
<dbReference type="CDD" id="cd00830">
    <property type="entry name" value="KAS_III"/>
    <property type="match status" value="1"/>
</dbReference>
<evidence type="ECO:0000256" key="1">
    <source>
        <dbReference type="ARBA" id="ARBA00005189"/>
    </source>
</evidence>
<comment type="pathway">
    <text evidence="1">Lipid metabolism.</text>
</comment>
<reference evidence="13" key="1">
    <citation type="submission" date="2011-12" db="EMBL/GenBank/DDBJ databases">
        <title>The complete genome of chromosome of Sulfobacillus acidophilus DSM 10332.</title>
        <authorList>
            <person name="Lucas S."/>
            <person name="Han J."/>
            <person name="Lapidus A."/>
            <person name="Bruce D."/>
            <person name="Goodwin L."/>
            <person name="Pitluck S."/>
            <person name="Peters L."/>
            <person name="Kyrpides N."/>
            <person name="Mavromatis K."/>
            <person name="Ivanova N."/>
            <person name="Mikhailova N."/>
            <person name="Chertkov O."/>
            <person name="Saunders E."/>
            <person name="Detter J.C."/>
            <person name="Tapia R."/>
            <person name="Han C."/>
            <person name="Land M."/>
            <person name="Hauser L."/>
            <person name="Markowitz V."/>
            <person name="Cheng J.-F."/>
            <person name="Hugenholtz P."/>
            <person name="Woyke T."/>
            <person name="Wu D."/>
            <person name="Pukall R."/>
            <person name="Gehrich-Schroeter G."/>
            <person name="Schneider S."/>
            <person name="Klenk H.-P."/>
            <person name="Eisen J.A."/>
        </authorList>
    </citation>
    <scope>NUCLEOTIDE SEQUENCE [LARGE SCALE GENOMIC DNA]</scope>
    <source>
        <strain evidence="13">ATCC 700253 / DSM 10332 / NAL</strain>
    </source>
</reference>
<dbReference type="Proteomes" id="UP000005439">
    <property type="component" value="Chromosome"/>
</dbReference>
<dbReference type="GO" id="GO:0004315">
    <property type="term" value="F:3-oxoacyl-[acyl-carrier-protein] synthase activity"/>
    <property type="evidence" value="ECO:0007669"/>
    <property type="project" value="UniProtKB-EC"/>
</dbReference>
<dbReference type="InterPro" id="IPR016039">
    <property type="entry name" value="Thiolase-like"/>
</dbReference>
<dbReference type="PANTHER" id="PTHR34069:SF2">
    <property type="entry name" value="BETA-KETOACYL-[ACYL-CARRIER-PROTEIN] SYNTHASE III"/>
    <property type="match status" value="1"/>
</dbReference>
<dbReference type="HOGENOM" id="CLU_039592_3_1_9"/>
<dbReference type="Pfam" id="PF08541">
    <property type="entry name" value="ACP_syn_III_C"/>
    <property type="match status" value="1"/>
</dbReference>
<keyword evidence="4" id="KW-0444">Lipid biosynthesis</keyword>
<evidence type="ECO:0000256" key="7">
    <source>
        <dbReference type="ARBA" id="ARBA00023098"/>
    </source>
</evidence>
<comment type="similarity">
    <text evidence="2">Belongs to the thiolase-like superfamily. FabH family.</text>
</comment>
<feature type="domain" description="Beta-ketoacyl-[acyl-carrier-protein] synthase III C-terminal" evidence="10">
    <location>
        <begin position="239"/>
        <end position="326"/>
    </location>
</feature>
<dbReference type="KEGG" id="sap:Sulac_3456"/>
<dbReference type="SUPFAM" id="SSF53901">
    <property type="entry name" value="Thiolase-like"/>
    <property type="match status" value="1"/>
</dbReference>
<evidence type="ECO:0000259" key="10">
    <source>
        <dbReference type="Pfam" id="PF08541"/>
    </source>
</evidence>
<keyword evidence="3" id="KW-0963">Cytoplasm</keyword>
<evidence type="ECO:0000256" key="9">
    <source>
        <dbReference type="ARBA" id="ARBA00023315"/>
    </source>
</evidence>
<dbReference type="PANTHER" id="PTHR34069">
    <property type="entry name" value="3-OXOACYL-[ACYL-CARRIER-PROTEIN] SYNTHASE 3"/>
    <property type="match status" value="1"/>
</dbReference>
<dbReference type="InterPro" id="IPR013751">
    <property type="entry name" value="ACP_syn_III_N"/>
</dbReference>
<dbReference type="GO" id="GO:0006633">
    <property type="term" value="P:fatty acid biosynthetic process"/>
    <property type="evidence" value="ECO:0007669"/>
    <property type="project" value="UniProtKB-KW"/>
</dbReference>
<keyword evidence="7" id="KW-0443">Lipid metabolism</keyword>
<proteinExistence type="inferred from homology"/>
<accession>G8TUD2</accession>
<feature type="domain" description="Beta-ketoacyl-[acyl-carrier-protein] synthase III N-terminal" evidence="11">
    <location>
        <begin position="108"/>
        <end position="173"/>
    </location>
</feature>
<evidence type="ECO:0000256" key="6">
    <source>
        <dbReference type="ARBA" id="ARBA00022832"/>
    </source>
</evidence>
<evidence type="ECO:0000256" key="5">
    <source>
        <dbReference type="ARBA" id="ARBA00022679"/>
    </source>
</evidence>
<dbReference type="GO" id="GO:0044550">
    <property type="term" value="P:secondary metabolite biosynthetic process"/>
    <property type="evidence" value="ECO:0007669"/>
    <property type="project" value="TreeGrafter"/>
</dbReference>
<evidence type="ECO:0000256" key="2">
    <source>
        <dbReference type="ARBA" id="ARBA00008642"/>
    </source>
</evidence>
<dbReference type="AlphaFoldDB" id="G8TUD2"/>
<keyword evidence="13" id="KW-1185">Reference proteome</keyword>
<dbReference type="PATRIC" id="fig|679936.5.peg.3578"/>
<dbReference type="EC" id="2.3.1.41" evidence="12"/>
<evidence type="ECO:0000313" key="12">
    <source>
        <dbReference type="EMBL" id="AEW06894.1"/>
    </source>
</evidence>
<keyword evidence="8" id="KW-0275">Fatty acid biosynthesis</keyword>
<evidence type="ECO:0000259" key="11">
    <source>
        <dbReference type="Pfam" id="PF08545"/>
    </source>
</evidence>
<gene>
    <name evidence="12" type="ordered locus">Sulac_3456</name>
</gene>
<dbReference type="Gene3D" id="3.40.47.10">
    <property type="match status" value="1"/>
</dbReference>
<keyword evidence="5 12" id="KW-0808">Transferase</keyword>
<evidence type="ECO:0000256" key="8">
    <source>
        <dbReference type="ARBA" id="ARBA00023160"/>
    </source>
</evidence>
<organism evidence="12 13">
    <name type="scientific">Sulfobacillus acidophilus (strain ATCC 700253 / DSM 10332 / NAL)</name>
    <dbReference type="NCBI Taxonomy" id="679936"/>
    <lineage>
        <taxon>Bacteria</taxon>
        <taxon>Bacillati</taxon>
        <taxon>Bacillota</taxon>
        <taxon>Clostridia</taxon>
        <taxon>Eubacteriales</taxon>
        <taxon>Clostridiales Family XVII. Incertae Sedis</taxon>
        <taxon>Sulfobacillus</taxon>
    </lineage>
</organism>
<evidence type="ECO:0000313" key="13">
    <source>
        <dbReference type="Proteomes" id="UP000005439"/>
    </source>
</evidence>
<keyword evidence="9 12" id="KW-0012">Acyltransferase</keyword>
<protein>
    <submittedName>
        <fullName evidence="12">3-oxoacyl-(Acyl-carrier-protein) synthase 3</fullName>
        <ecNumber evidence="12">2.3.1.41</ecNumber>
    </submittedName>
</protein>
<dbReference type="InterPro" id="IPR004655">
    <property type="entry name" value="FabH"/>
</dbReference>
<reference evidence="12 13" key="2">
    <citation type="journal article" date="2012" name="Stand. Genomic Sci.">
        <title>Complete genome sequence of the moderately thermophilic mineral-sulfide-oxidizing firmicute Sulfobacillus acidophilus type strain (NAL(T)).</title>
        <authorList>
            <person name="Anderson I."/>
            <person name="Chertkov O."/>
            <person name="Chen A."/>
            <person name="Saunders E."/>
            <person name="Lapidus A."/>
            <person name="Nolan M."/>
            <person name="Lucas S."/>
            <person name="Hammon N."/>
            <person name="Deshpande S."/>
            <person name="Cheng J.F."/>
            <person name="Han C."/>
            <person name="Tapia R."/>
            <person name="Goodwin L.A."/>
            <person name="Pitluck S."/>
            <person name="Liolios K."/>
            <person name="Pagani I."/>
            <person name="Ivanova N."/>
            <person name="Mikhailova N."/>
            <person name="Pati A."/>
            <person name="Palaniappan K."/>
            <person name="Land M."/>
            <person name="Pan C."/>
            <person name="Rohde M."/>
            <person name="Pukall R."/>
            <person name="Goker M."/>
            <person name="Detter J.C."/>
            <person name="Woyke T."/>
            <person name="Bristow J."/>
            <person name="Eisen J.A."/>
            <person name="Markowitz V."/>
            <person name="Hugenholtz P."/>
            <person name="Kyrpides N.C."/>
            <person name="Klenk H.P."/>
            <person name="Mavromatis K."/>
        </authorList>
    </citation>
    <scope>NUCLEOTIDE SEQUENCE [LARGE SCALE GENOMIC DNA]</scope>
    <source>
        <strain evidence="13">ATCC 700253 / DSM 10332 / NAL</strain>
    </source>
</reference>
<dbReference type="EMBL" id="CP003179">
    <property type="protein sequence ID" value="AEW06894.1"/>
    <property type="molecule type" value="Genomic_DNA"/>
</dbReference>
<dbReference type="NCBIfam" id="TIGR00747">
    <property type="entry name" value="fabH"/>
    <property type="match status" value="1"/>
</dbReference>
<evidence type="ECO:0000256" key="4">
    <source>
        <dbReference type="ARBA" id="ARBA00022516"/>
    </source>
</evidence>
<dbReference type="NCBIfam" id="NF006829">
    <property type="entry name" value="PRK09352.1"/>
    <property type="match status" value="1"/>
</dbReference>
<dbReference type="InterPro" id="IPR013747">
    <property type="entry name" value="ACP_syn_III_C"/>
</dbReference>
<sequence length="346" mass="37282">MAHAAIWSVGGYAPPHIITNDMLSRQMDTSDEWIRTRTGIRARRSAGPDETTATLSARAGEAALAARGFSPEDLDWVIVCTDTPEMWSPATACFVQDALGARRASAIDFTGGCAGFLQTLQIVSPLAEAGQTVLVIGTEVLTHAMDWHDRTTAVLFGDGAGAFLIGPASPGANGIEVVRGLSRTDGSQATILGKPYGGTRHPITPELVQEGKHHTIRMDGPRVFKHAVTLMSEIGRQLLEESHLTPDDVDWVVPHQANQRIIDAVRQHLGIAPEKVFSHVADYANTGSASVALALADMLDREMVKSRQRLLSVAFGAGFSWASQLFFVHDVPPHRFIHEGYPAEPA</sequence>
<evidence type="ECO:0000256" key="3">
    <source>
        <dbReference type="ARBA" id="ARBA00022490"/>
    </source>
</evidence>
<dbReference type="Pfam" id="PF08545">
    <property type="entry name" value="ACP_syn_III"/>
    <property type="match status" value="1"/>
</dbReference>
<dbReference type="STRING" id="679936.Sulac_3456"/>
<keyword evidence="6" id="KW-0276">Fatty acid metabolism</keyword>